<protein>
    <recommendedName>
        <fullName evidence="2">YCII-related domain-containing protein</fullName>
    </recommendedName>
</protein>
<evidence type="ECO:0000259" key="2">
    <source>
        <dbReference type="Pfam" id="PF03795"/>
    </source>
</evidence>
<comment type="caution">
    <text evidence="3">The sequence shown here is derived from an EMBL/GenBank/DDBJ whole genome shotgun (WGS) entry which is preliminary data.</text>
</comment>
<dbReference type="Gene3D" id="3.30.70.1060">
    <property type="entry name" value="Dimeric alpha+beta barrel"/>
    <property type="match status" value="1"/>
</dbReference>
<name>A0A2S6I781_9BACT</name>
<dbReference type="AlphaFoldDB" id="A0A2S6I781"/>
<feature type="domain" description="YCII-related" evidence="2">
    <location>
        <begin position="67"/>
        <end position="113"/>
    </location>
</feature>
<dbReference type="InterPro" id="IPR011008">
    <property type="entry name" value="Dimeric_a/b-barrel"/>
</dbReference>
<dbReference type="InterPro" id="IPR005545">
    <property type="entry name" value="YCII"/>
</dbReference>
<keyword evidence="4" id="KW-1185">Reference proteome</keyword>
<sequence>MKEFLMLFWNTAGDRSYSVDAAAMQDSMTAWRTWIGKIARGGNLISTQPIRYEGATVDKRQITDRPAVLEGKLVTGYLLCRAASLEEAKEWAQDCPITTHATGFTEIREIAPFEM</sequence>
<reference evidence="3 4" key="1">
    <citation type="submission" date="2018-02" db="EMBL/GenBank/DDBJ databases">
        <title>Genomic Encyclopedia of Archaeal and Bacterial Type Strains, Phase II (KMG-II): from individual species to whole genera.</title>
        <authorList>
            <person name="Goeker M."/>
        </authorList>
    </citation>
    <scope>NUCLEOTIDE SEQUENCE [LARGE SCALE GENOMIC DNA]</scope>
    <source>
        <strain evidence="3 4">DSM 29526</strain>
    </source>
</reference>
<accession>A0A2S6I781</accession>
<dbReference type="OrthoDB" id="7782105at2"/>
<evidence type="ECO:0000313" key="4">
    <source>
        <dbReference type="Proteomes" id="UP000237662"/>
    </source>
</evidence>
<dbReference type="Pfam" id="PF03795">
    <property type="entry name" value="YCII"/>
    <property type="match status" value="1"/>
</dbReference>
<gene>
    <name evidence="3" type="ORF">CLV84_0304</name>
</gene>
<dbReference type="SUPFAM" id="SSF54909">
    <property type="entry name" value="Dimeric alpha+beta barrel"/>
    <property type="match status" value="1"/>
</dbReference>
<comment type="similarity">
    <text evidence="1">Belongs to the YciI family.</text>
</comment>
<organism evidence="3 4">
    <name type="scientific">Neolewinella xylanilytica</name>
    <dbReference type="NCBI Taxonomy" id="1514080"/>
    <lineage>
        <taxon>Bacteria</taxon>
        <taxon>Pseudomonadati</taxon>
        <taxon>Bacteroidota</taxon>
        <taxon>Saprospiria</taxon>
        <taxon>Saprospirales</taxon>
        <taxon>Lewinellaceae</taxon>
        <taxon>Neolewinella</taxon>
    </lineage>
</organism>
<evidence type="ECO:0000256" key="1">
    <source>
        <dbReference type="ARBA" id="ARBA00007689"/>
    </source>
</evidence>
<dbReference type="RefSeq" id="WP_104417976.1">
    <property type="nucleotide sequence ID" value="NZ_PTJC01000005.1"/>
</dbReference>
<proteinExistence type="inferred from homology"/>
<dbReference type="Proteomes" id="UP000237662">
    <property type="component" value="Unassembled WGS sequence"/>
</dbReference>
<evidence type="ECO:0000313" key="3">
    <source>
        <dbReference type="EMBL" id="PPK87364.1"/>
    </source>
</evidence>
<dbReference type="EMBL" id="PTJC01000005">
    <property type="protein sequence ID" value="PPK87364.1"/>
    <property type="molecule type" value="Genomic_DNA"/>
</dbReference>